<dbReference type="OMA" id="INEIVFM"/>
<dbReference type="Proteomes" id="UP000238479">
    <property type="component" value="Chromosome 6"/>
</dbReference>
<accession>A0A2P6PN18</accession>
<keyword evidence="2" id="KW-0548">Nucleotidyltransferase</keyword>
<keyword evidence="3" id="KW-1185">Reference proteome</keyword>
<dbReference type="Pfam" id="PF07727">
    <property type="entry name" value="RVT_2"/>
    <property type="match status" value="1"/>
</dbReference>
<dbReference type="AlphaFoldDB" id="A0A2P6PN18"/>
<keyword evidence="2" id="KW-0808">Transferase</keyword>
<protein>
    <submittedName>
        <fullName evidence="2">Putative RNA-directed DNA polymerase</fullName>
        <ecNumber evidence="2">2.7.7.49</ecNumber>
    </submittedName>
</protein>
<name>A0A2P6PN18_ROSCH</name>
<dbReference type="STRING" id="74649.A0A2P6PN18"/>
<dbReference type="EMBL" id="PDCK01000044">
    <property type="protein sequence ID" value="PRQ23302.1"/>
    <property type="molecule type" value="Genomic_DNA"/>
</dbReference>
<proteinExistence type="predicted"/>
<sequence length="68" mass="7625">MTQPPGFIDPSRPSHVCKLNKALYGLKQAPHAWFHRMTSFLLSVGFVQSLADSSLFIFRHGVHMATRG</sequence>
<comment type="caution">
    <text evidence="2">The sequence shown here is derived from an EMBL/GenBank/DDBJ whole genome shotgun (WGS) entry which is preliminary data.</text>
</comment>
<evidence type="ECO:0000313" key="3">
    <source>
        <dbReference type="Proteomes" id="UP000238479"/>
    </source>
</evidence>
<dbReference type="GO" id="GO:0003964">
    <property type="term" value="F:RNA-directed DNA polymerase activity"/>
    <property type="evidence" value="ECO:0007669"/>
    <property type="project" value="UniProtKB-KW"/>
</dbReference>
<feature type="domain" description="Reverse transcriptase Ty1/copia-type" evidence="1">
    <location>
        <begin position="1"/>
        <end position="60"/>
    </location>
</feature>
<dbReference type="InterPro" id="IPR013103">
    <property type="entry name" value="RVT_2"/>
</dbReference>
<evidence type="ECO:0000259" key="1">
    <source>
        <dbReference type="Pfam" id="PF07727"/>
    </source>
</evidence>
<gene>
    <name evidence="2" type="ORF">RchiOBHm_Chr6g0259861</name>
</gene>
<evidence type="ECO:0000313" key="2">
    <source>
        <dbReference type="EMBL" id="PRQ23302.1"/>
    </source>
</evidence>
<dbReference type="Gramene" id="PRQ23302">
    <property type="protein sequence ID" value="PRQ23302"/>
    <property type="gene ID" value="RchiOBHm_Chr6g0259861"/>
</dbReference>
<reference evidence="2 3" key="1">
    <citation type="journal article" date="2018" name="Nat. Genet.">
        <title>The Rosa genome provides new insights in the design of modern roses.</title>
        <authorList>
            <person name="Bendahmane M."/>
        </authorList>
    </citation>
    <scope>NUCLEOTIDE SEQUENCE [LARGE SCALE GENOMIC DNA]</scope>
    <source>
        <strain evidence="3">cv. Old Blush</strain>
    </source>
</reference>
<keyword evidence="2" id="KW-0695">RNA-directed DNA polymerase</keyword>
<dbReference type="EC" id="2.7.7.49" evidence="2"/>
<organism evidence="2 3">
    <name type="scientific">Rosa chinensis</name>
    <name type="common">China rose</name>
    <dbReference type="NCBI Taxonomy" id="74649"/>
    <lineage>
        <taxon>Eukaryota</taxon>
        <taxon>Viridiplantae</taxon>
        <taxon>Streptophyta</taxon>
        <taxon>Embryophyta</taxon>
        <taxon>Tracheophyta</taxon>
        <taxon>Spermatophyta</taxon>
        <taxon>Magnoliopsida</taxon>
        <taxon>eudicotyledons</taxon>
        <taxon>Gunneridae</taxon>
        <taxon>Pentapetalae</taxon>
        <taxon>rosids</taxon>
        <taxon>fabids</taxon>
        <taxon>Rosales</taxon>
        <taxon>Rosaceae</taxon>
        <taxon>Rosoideae</taxon>
        <taxon>Rosoideae incertae sedis</taxon>
        <taxon>Rosa</taxon>
    </lineage>
</organism>